<feature type="domain" description="DNA2/NAM7 helicase helicase" evidence="5">
    <location>
        <begin position="424"/>
        <end position="495"/>
    </location>
</feature>
<dbReference type="PaxDb" id="3708-A0A078FI74"/>
<keyword evidence="2" id="KW-0378">Hydrolase</keyword>
<organism evidence="8 9">
    <name type="scientific">Brassica napus</name>
    <name type="common">Rape</name>
    <dbReference type="NCBI Taxonomy" id="3708"/>
    <lineage>
        <taxon>Eukaryota</taxon>
        <taxon>Viridiplantae</taxon>
        <taxon>Streptophyta</taxon>
        <taxon>Embryophyta</taxon>
        <taxon>Tracheophyta</taxon>
        <taxon>Spermatophyta</taxon>
        <taxon>Magnoliopsida</taxon>
        <taxon>eudicotyledons</taxon>
        <taxon>Gunneridae</taxon>
        <taxon>Pentapetalae</taxon>
        <taxon>rosids</taxon>
        <taxon>malvids</taxon>
        <taxon>Brassicales</taxon>
        <taxon>Brassicaceae</taxon>
        <taxon>Brassiceae</taxon>
        <taxon>Brassica</taxon>
    </lineage>
</organism>
<proteinExistence type="predicted"/>
<feature type="domain" description="DUF6469" evidence="7">
    <location>
        <begin position="97"/>
        <end position="216"/>
    </location>
</feature>
<dbReference type="AlphaFoldDB" id="A0A078FI74"/>
<dbReference type="EMBL" id="LK032025">
    <property type="protein sequence ID" value="CDY12694.1"/>
    <property type="molecule type" value="Genomic_DNA"/>
</dbReference>
<dbReference type="GO" id="GO:0005524">
    <property type="term" value="F:ATP binding"/>
    <property type="evidence" value="ECO:0007669"/>
    <property type="project" value="UniProtKB-KW"/>
</dbReference>
<dbReference type="InterPro" id="IPR045529">
    <property type="entry name" value="DUF6469"/>
</dbReference>
<keyword evidence="1" id="KW-0547">Nucleotide-binding</keyword>
<dbReference type="GO" id="GO:0003723">
    <property type="term" value="F:RNA binding"/>
    <property type="evidence" value="ECO:0000318"/>
    <property type="project" value="GO_Central"/>
</dbReference>
<keyword evidence="3" id="KW-0347">Helicase</keyword>
<accession>A0A078FI74</accession>
<dbReference type="PANTHER" id="PTHR10887:SF515">
    <property type="entry name" value="P-LOOP CONTAINING NUCLEOSIDE TRIPHOSPHATE HYDROLASES SUPERFAMILY PROTEIN"/>
    <property type="match status" value="1"/>
</dbReference>
<evidence type="ECO:0000256" key="3">
    <source>
        <dbReference type="ARBA" id="ARBA00022806"/>
    </source>
</evidence>
<dbReference type="Gene3D" id="3.40.50.300">
    <property type="entry name" value="P-loop containing nucleotide triphosphate hydrolases"/>
    <property type="match status" value="2"/>
</dbReference>
<evidence type="ECO:0000313" key="9">
    <source>
        <dbReference type="Proteomes" id="UP000028999"/>
    </source>
</evidence>
<name>A0A078FI74_BRANA</name>
<dbReference type="STRING" id="3708.A0A078FI74"/>
<reference evidence="8 9" key="1">
    <citation type="journal article" date="2014" name="Science">
        <title>Plant genetics. Early allopolyploid evolution in the post-Neolithic Brassica napus oilseed genome.</title>
        <authorList>
            <person name="Chalhoub B."/>
            <person name="Denoeud F."/>
            <person name="Liu S."/>
            <person name="Parkin I.A."/>
            <person name="Tang H."/>
            <person name="Wang X."/>
            <person name="Chiquet J."/>
            <person name="Belcram H."/>
            <person name="Tong C."/>
            <person name="Samans B."/>
            <person name="Correa M."/>
            <person name="Da Silva C."/>
            <person name="Just J."/>
            <person name="Falentin C."/>
            <person name="Koh C.S."/>
            <person name="Le Clainche I."/>
            <person name="Bernard M."/>
            <person name="Bento P."/>
            <person name="Noel B."/>
            <person name="Labadie K."/>
            <person name="Alberti A."/>
            <person name="Charles M."/>
            <person name="Arnaud D."/>
            <person name="Guo H."/>
            <person name="Daviaud C."/>
            <person name="Alamery S."/>
            <person name="Jabbari K."/>
            <person name="Zhao M."/>
            <person name="Edger P.P."/>
            <person name="Chelaifa H."/>
            <person name="Tack D."/>
            <person name="Lassalle G."/>
            <person name="Mestiri I."/>
            <person name="Schnel N."/>
            <person name="Le Paslier M.C."/>
            <person name="Fan G."/>
            <person name="Renault V."/>
            <person name="Bayer P.E."/>
            <person name="Golicz A.A."/>
            <person name="Manoli S."/>
            <person name="Lee T.H."/>
            <person name="Thi V.H."/>
            <person name="Chalabi S."/>
            <person name="Hu Q."/>
            <person name="Fan C."/>
            <person name="Tollenaere R."/>
            <person name="Lu Y."/>
            <person name="Battail C."/>
            <person name="Shen J."/>
            <person name="Sidebottom C.H."/>
            <person name="Wang X."/>
            <person name="Canaguier A."/>
            <person name="Chauveau A."/>
            <person name="Berard A."/>
            <person name="Deniot G."/>
            <person name="Guan M."/>
            <person name="Liu Z."/>
            <person name="Sun F."/>
            <person name="Lim Y.P."/>
            <person name="Lyons E."/>
            <person name="Town C.D."/>
            <person name="Bancroft I."/>
            <person name="Wang X."/>
            <person name="Meng J."/>
            <person name="Ma J."/>
            <person name="Pires J.C."/>
            <person name="King G.J."/>
            <person name="Brunel D."/>
            <person name="Delourme R."/>
            <person name="Renard M."/>
            <person name="Aury J.M."/>
            <person name="Adams K.L."/>
            <person name="Batley J."/>
            <person name="Snowdon R.J."/>
            <person name="Tost J."/>
            <person name="Edwards D."/>
            <person name="Zhou Y."/>
            <person name="Hua W."/>
            <person name="Sharpe A.G."/>
            <person name="Paterson A.H."/>
            <person name="Guan C."/>
            <person name="Wincker P."/>
        </authorList>
    </citation>
    <scope>NUCLEOTIDE SEQUENCE [LARGE SCALE GENOMIC DNA]</scope>
    <source>
        <strain evidence="9">cv. Darmor-bzh</strain>
    </source>
</reference>
<dbReference type="GO" id="GO:0004386">
    <property type="term" value="F:helicase activity"/>
    <property type="evidence" value="ECO:0007669"/>
    <property type="project" value="UniProtKB-KW"/>
</dbReference>
<dbReference type="Pfam" id="PF20073">
    <property type="entry name" value="DUF6469"/>
    <property type="match status" value="1"/>
</dbReference>
<gene>
    <name evidence="8" type="primary">BnaA02g13620D</name>
    <name evidence="8" type="ORF">GSBRNA2T00070222001</name>
</gene>
<feature type="domain" description="DNA2/NAM7 helicase-like C-terminal" evidence="6">
    <location>
        <begin position="502"/>
        <end position="550"/>
    </location>
</feature>
<evidence type="ECO:0000256" key="1">
    <source>
        <dbReference type="ARBA" id="ARBA00022741"/>
    </source>
</evidence>
<dbReference type="InterPro" id="IPR047187">
    <property type="entry name" value="SF1_C_Upf1"/>
</dbReference>
<evidence type="ECO:0000313" key="8">
    <source>
        <dbReference type="EMBL" id="CDY12694.1"/>
    </source>
</evidence>
<dbReference type="InterPro" id="IPR045055">
    <property type="entry name" value="DNA2/NAM7-like"/>
</dbReference>
<evidence type="ECO:0000259" key="6">
    <source>
        <dbReference type="Pfam" id="PF13087"/>
    </source>
</evidence>
<dbReference type="InterPro" id="IPR027417">
    <property type="entry name" value="P-loop_NTPase"/>
</dbReference>
<keyword evidence="4" id="KW-0067">ATP-binding</keyword>
<feature type="domain" description="DNA2/NAM7 helicase-like C-terminal" evidence="6">
    <location>
        <begin position="557"/>
        <end position="671"/>
    </location>
</feature>
<dbReference type="InterPro" id="IPR041677">
    <property type="entry name" value="DNA2/NAM7_AAA_11"/>
</dbReference>
<evidence type="ECO:0000259" key="5">
    <source>
        <dbReference type="Pfam" id="PF13086"/>
    </source>
</evidence>
<evidence type="ECO:0000256" key="4">
    <source>
        <dbReference type="ARBA" id="ARBA00022840"/>
    </source>
</evidence>
<sequence length="786" mass="88330">MQRLWEVKEKKTKKERIIKGRDLVDVVFSWSVRDVLNSNLYKGKVDKIPSTFQSSKEYFKSFVNPIIEETHAALLSSMETLRRAPAFKVWEIKPAKDFKPPKNLYYEVTLQTVSDNTTNGDRKLLEFNDLIAVTDNKPYRIDDLRCSNEPYLLALVCGVNEDNPHLITILASKPIVFEEDHMETRKKGKGVKRSLSLFGVYLTNMMTNIRIWTALHPDPEGGNLNLISKVLQSNNEVGGESCVSCQENSENIMPNHLEKSLRSFKLNTSQEEAILRCLEAKNCRHSNNIKLIWGPPGTGKTKTTSVLLLNLFKMRCRTLTCAPTNIAVLEVASRVVKLVSESLRLGGYGLGDIVLFGNKERMKIDNDREDLFDKMNATSDLLRTMSVSDVISKKEDTRKQECVEMLGSICESIELPDFIGKLGLQRLCLENAYLMFCTASSSAKLHMSCPIQLLVIDEAAQLKECESAIPLQLPGLKHAVLIGDEKQLPAMIQSKIASEADLGRSLFERLVLLGHKKQLLNMQYRMHPSISIFPNKEFYGMKILDAPSVRQFGQGFSSKNIVEVSVVDEILSKLYSVSRKSGRSISVGVISPYKAQVFAIQEKIGQKYDTSEKFTVSVRSVDGFQGGEEDIIIVSTVRSNGRGAIGFLSNQQRTNVALTRARFCLWILGNESTLTNNRSVWSRLVDDAKARDCFHDAYDDESLARCIKRSATALDDLDKLQNNKLLSFENSTWKVKSGLKNDIISHISRSFALLNVVDETEAPNQSSKTSLMNLFETIEAEACVED</sequence>
<dbReference type="Gramene" id="CDY12694">
    <property type="protein sequence ID" value="CDY12694"/>
    <property type="gene ID" value="GSBRNA2T00070222001"/>
</dbReference>
<protein>
    <submittedName>
        <fullName evidence="8">BnaA02g13620D protein</fullName>
    </submittedName>
</protein>
<dbReference type="Pfam" id="PF13087">
    <property type="entry name" value="AAA_12"/>
    <property type="match status" value="2"/>
</dbReference>
<dbReference type="GO" id="GO:0005694">
    <property type="term" value="C:chromosome"/>
    <property type="evidence" value="ECO:0007669"/>
    <property type="project" value="UniProtKB-ARBA"/>
</dbReference>
<dbReference type="Proteomes" id="UP000028999">
    <property type="component" value="Unassembled WGS sequence"/>
</dbReference>
<dbReference type="InterPro" id="IPR041679">
    <property type="entry name" value="DNA2/NAM7-like_C"/>
</dbReference>
<dbReference type="GO" id="GO:0016787">
    <property type="term" value="F:hydrolase activity"/>
    <property type="evidence" value="ECO:0007669"/>
    <property type="project" value="UniProtKB-KW"/>
</dbReference>
<dbReference type="OMA" id="IWSIDME"/>
<dbReference type="FunFam" id="3.40.50.300:FF:000326">
    <property type="entry name" value="P-loop containing nucleoside triphosphate hydrolase"/>
    <property type="match status" value="1"/>
</dbReference>
<evidence type="ECO:0000259" key="7">
    <source>
        <dbReference type="Pfam" id="PF20073"/>
    </source>
</evidence>
<dbReference type="SUPFAM" id="SSF52540">
    <property type="entry name" value="P-loop containing nucleoside triphosphate hydrolases"/>
    <property type="match status" value="1"/>
</dbReference>
<evidence type="ECO:0000256" key="2">
    <source>
        <dbReference type="ARBA" id="ARBA00022801"/>
    </source>
</evidence>
<dbReference type="Pfam" id="PF13086">
    <property type="entry name" value="AAA_11"/>
    <property type="match status" value="2"/>
</dbReference>
<feature type="domain" description="DNA2/NAM7 helicase helicase" evidence="5">
    <location>
        <begin position="265"/>
        <end position="372"/>
    </location>
</feature>
<dbReference type="CDD" id="cd18808">
    <property type="entry name" value="SF1_C_Upf1"/>
    <property type="match status" value="1"/>
</dbReference>
<keyword evidence="9" id="KW-1185">Reference proteome</keyword>
<dbReference type="PANTHER" id="PTHR10887">
    <property type="entry name" value="DNA2/NAM7 HELICASE FAMILY"/>
    <property type="match status" value="1"/>
</dbReference>